<evidence type="ECO:0000256" key="16">
    <source>
        <dbReference type="SAM" id="Phobius"/>
    </source>
</evidence>
<feature type="transmembrane region" description="Helical" evidence="16">
    <location>
        <begin position="120"/>
        <end position="142"/>
    </location>
</feature>
<dbReference type="PANTHER" id="PTHR22888">
    <property type="entry name" value="CYTOCHROME C OXIDASE, SUBUNIT II"/>
    <property type="match status" value="1"/>
</dbReference>
<dbReference type="Pfam" id="PF00116">
    <property type="entry name" value="COX2"/>
    <property type="match status" value="1"/>
</dbReference>
<dbReference type="SUPFAM" id="SSF81464">
    <property type="entry name" value="Cytochrome c oxidase subunit II-like, transmembrane region"/>
    <property type="match status" value="1"/>
</dbReference>
<evidence type="ECO:0000256" key="9">
    <source>
        <dbReference type="ARBA" id="ARBA00022982"/>
    </source>
</evidence>
<evidence type="ECO:0000256" key="7">
    <source>
        <dbReference type="ARBA" id="ARBA00022723"/>
    </source>
</evidence>
<evidence type="ECO:0000313" key="18">
    <source>
        <dbReference type="EMBL" id="BBY19991.1"/>
    </source>
</evidence>
<keyword evidence="11" id="KW-0186">Copper</keyword>
<keyword evidence="9" id="KW-0249">Electron transport</keyword>
<comment type="cofactor">
    <cofactor evidence="1">
        <name>heme</name>
        <dbReference type="ChEBI" id="CHEBI:30413"/>
    </cofactor>
</comment>
<dbReference type="GO" id="GO:0004129">
    <property type="term" value="F:cytochrome-c oxidase activity"/>
    <property type="evidence" value="ECO:0007669"/>
    <property type="project" value="UniProtKB-EC"/>
</dbReference>
<dbReference type="GO" id="GO:0005507">
    <property type="term" value="F:copper ion binding"/>
    <property type="evidence" value="ECO:0007669"/>
    <property type="project" value="InterPro"/>
</dbReference>
<keyword evidence="5" id="KW-0813">Transport</keyword>
<comment type="function">
    <text evidence="13">Subunits I and II form the functional core of the enzyme complex. Electrons originating in cytochrome c are transferred via heme a and Cu(A) to the binuclear center formed by heme a3 and Cu(B).</text>
</comment>
<comment type="catalytic activity">
    <reaction evidence="15">
        <text>4 Fe(II)-[cytochrome c] + O2 + 8 H(+)(in) = 4 Fe(III)-[cytochrome c] + 2 H2O + 4 H(+)(out)</text>
        <dbReference type="Rhea" id="RHEA:11436"/>
        <dbReference type="Rhea" id="RHEA-COMP:10350"/>
        <dbReference type="Rhea" id="RHEA-COMP:14399"/>
        <dbReference type="ChEBI" id="CHEBI:15377"/>
        <dbReference type="ChEBI" id="CHEBI:15378"/>
        <dbReference type="ChEBI" id="CHEBI:15379"/>
        <dbReference type="ChEBI" id="CHEBI:29033"/>
        <dbReference type="ChEBI" id="CHEBI:29034"/>
        <dbReference type="EC" id="7.1.1.9"/>
    </reaction>
</comment>
<sequence>MTPGGQFRSQRLSQGIFQRRSPDAPRGLSRRFRPLALAATLGVLAVTLSGCSWQTVFALGWPEGITPQAHLNRELWIGAVIASLVVGVIVWGLIFWSAAFHRKKATDTELPRQFGYNMPLELVLTVTPFLIISVLFYFTVVVQEKMLHLDKNPEVVIDVTAFQWNWKFGYQKVDFKDGTLSYDGADEARKKAMVSKPEGKDEHGEERVGPVRGINTEDRTYLNFDKVETLGTPQEIPVLVLPAGKRIEFVLNSADVIHAFWVPEFLFKRDVMAYPKQNNSVNVFQVEEITKTGAFVGHCAEMCGTYHSMMNFEVRVVEPNDFKAYLQQRIDGKTNAQALQAIAQSPLAVTTHPFDTRRGELTQPVG</sequence>
<evidence type="ECO:0000256" key="12">
    <source>
        <dbReference type="ARBA" id="ARBA00023136"/>
    </source>
</evidence>
<keyword evidence="10 16" id="KW-1133">Transmembrane helix</keyword>
<feature type="transmembrane region" description="Helical" evidence="16">
    <location>
        <begin position="35"/>
        <end position="55"/>
    </location>
</feature>
<dbReference type="SUPFAM" id="SSF49503">
    <property type="entry name" value="Cupredoxins"/>
    <property type="match status" value="1"/>
</dbReference>
<dbReference type="PROSITE" id="PS50857">
    <property type="entry name" value="COX2_CUA"/>
    <property type="match status" value="1"/>
</dbReference>
<dbReference type="InterPro" id="IPR045187">
    <property type="entry name" value="CcO_II"/>
</dbReference>
<evidence type="ECO:0000256" key="13">
    <source>
        <dbReference type="ARBA" id="ARBA00024688"/>
    </source>
</evidence>
<organism evidence="18 19">
    <name type="scientific">Mycobacterium stomatepiae</name>
    <dbReference type="NCBI Taxonomy" id="470076"/>
    <lineage>
        <taxon>Bacteria</taxon>
        <taxon>Bacillati</taxon>
        <taxon>Actinomycetota</taxon>
        <taxon>Actinomycetes</taxon>
        <taxon>Mycobacteriales</taxon>
        <taxon>Mycobacteriaceae</taxon>
        <taxon>Mycobacterium</taxon>
        <taxon>Mycobacterium simiae complex</taxon>
    </lineage>
</organism>
<dbReference type="InterPro" id="IPR001505">
    <property type="entry name" value="Copper_CuA"/>
</dbReference>
<evidence type="ECO:0000256" key="4">
    <source>
        <dbReference type="ARBA" id="ARBA00012949"/>
    </source>
</evidence>
<dbReference type="AlphaFoldDB" id="A0A7I7Q1H8"/>
<dbReference type="PROSITE" id="PS00078">
    <property type="entry name" value="COX2"/>
    <property type="match status" value="1"/>
</dbReference>
<protein>
    <recommendedName>
        <fullName evidence="4">cytochrome-c oxidase</fullName>
        <ecNumber evidence="4">7.1.1.9</ecNumber>
    </recommendedName>
    <alternativeName>
        <fullName evidence="14">Cytochrome aa3 subunit 2</fullName>
    </alternativeName>
</protein>
<keyword evidence="7" id="KW-0479">Metal-binding</keyword>
<comment type="subcellular location">
    <subcellularLocation>
        <location evidence="2">Membrane</location>
        <topology evidence="2">Multi-pass membrane protein</topology>
    </subcellularLocation>
</comment>
<accession>A0A7I7Q1H8</accession>
<evidence type="ECO:0000256" key="11">
    <source>
        <dbReference type="ARBA" id="ARBA00023008"/>
    </source>
</evidence>
<evidence type="ECO:0000256" key="6">
    <source>
        <dbReference type="ARBA" id="ARBA00022692"/>
    </source>
</evidence>
<feature type="transmembrane region" description="Helical" evidence="16">
    <location>
        <begin position="75"/>
        <end position="99"/>
    </location>
</feature>
<evidence type="ECO:0000256" key="10">
    <source>
        <dbReference type="ARBA" id="ARBA00022989"/>
    </source>
</evidence>
<dbReference type="GO" id="GO:0016020">
    <property type="term" value="C:membrane"/>
    <property type="evidence" value="ECO:0007669"/>
    <property type="project" value="UniProtKB-SubCell"/>
</dbReference>
<keyword evidence="8" id="KW-1278">Translocase</keyword>
<keyword evidence="12 16" id="KW-0472">Membrane</keyword>
<dbReference type="InterPro" id="IPR036257">
    <property type="entry name" value="Cyt_c_oxidase_su2_TM_sf"/>
</dbReference>
<dbReference type="EC" id="7.1.1.9" evidence="4"/>
<evidence type="ECO:0000256" key="15">
    <source>
        <dbReference type="ARBA" id="ARBA00047816"/>
    </source>
</evidence>
<gene>
    <name evidence="18" type="primary">ctaC</name>
    <name evidence="18" type="ORF">MSTO_01960</name>
</gene>
<evidence type="ECO:0000256" key="14">
    <source>
        <dbReference type="ARBA" id="ARBA00031399"/>
    </source>
</evidence>
<dbReference type="Gene3D" id="2.60.40.420">
    <property type="entry name" value="Cupredoxins - blue copper proteins"/>
    <property type="match status" value="1"/>
</dbReference>
<evidence type="ECO:0000259" key="17">
    <source>
        <dbReference type="PROSITE" id="PS50857"/>
    </source>
</evidence>
<keyword evidence="19" id="KW-1185">Reference proteome</keyword>
<reference evidence="18 19" key="1">
    <citation type="journal article" date="2019" name="Emerg. Microbes Infect.">
        <title>Comprehensive subspecies identification of 175 nontuberculous mycobacteria species based on 7547 genomic profiles.</title>
        <authorList>
            <person name="Matsumoto Y."/>
            <person name="Kinjo T."/>
            <person name="Motooka D."/>
            <person name="Nabeya D."/>
            <person name="Jung N."/>
            <person name="Uechi K."/>
            <person name="Horii T."/>
            <person name="Iida T."/>
            <person name="Fujita J."/>
            <person name="Nakamura S."/>
        </authorList>
    </citation>
    <scope>NUCLEOTIDE SEQUENCE [LARGE SCALE GENOMIC DNA]</scope>
    <source>
        <strain evidence="18 19">JCM 17783</strain>
    </source>
</reference>
<evidence type="ECO:0000256" key="8">
    <source>
        <dbReference type="ARBA" id="ARBA00022967"/>
    </source>
</evidence>
<dbReference type="InterPro" id="IPR008972">
    <property type="entry name" value="Cupredoxin"/>
</dbReference>
<dbReference type="GO" id="GO:0042773">
    <property type="term" value="P:ATP synthesis coupled electron transport"/>
    <property type="evidence" value="ECO:0007669"/>
    <property type="project" value="TreeGrafter"/>
</dbReference>
<dbReference type="Proteomes" id="UP000467130">
    <property type="component" value="Chromosome"/>
</dbReference>
<feature type="domain" description="Cytochrome oxidase subunit II copper A binding" evidence="17">
    <location>
        <begin position="152"/>
        <end position="328"/>
    </location>
</feature>
<dbReference type="KEGG" id="msto:MSTO_01960"/>
<comment type="similarity">
    <text evidence="3">Belongs to the cytochrome c oxidase subunit 2 family.</text>
</comment>
<evidence type="ECO:0000256" key="1">
    <source>
        <dbReference type="ARBA" id="ARBA00001971"/>
    </source>
</evidence>
<evidence type="ECO:0000256" key="5">
    <source>
        <dbReference type="ARBA" id="ARBA00022448"/>
    </source>
</evidence>
<proteinExistence type="inferred from homology"/>
<dbReference type="PANTHER" id="PTHR22888:SF9">
    <property type="entry name" value="CYTOCHROME C OXIDASE SUBUNIT 2"/>
    <property type="match status" value="1"/>
</dbReference>
<dbReference type="Gene3D" id="1.10.287.90">
    <property type="match status" value="1"/>
</dbReference>
<evidence type="ECO:0000313" key="19">
    <source>
        <dbReference type="Proteomes" id="UP000467130"/>
    </source>
</evidence>
<keyword evidence="6 16" id="KW-0812">Transmembrane</keyword>
<evidence type="ECO:0000256" key="3">
    <source>
        <dbReference type="ARBA" id="ARBA00007866"/>
    </source>
</evidence>
<dbReference type="RefSeq" id="WP_163788144.1">
    <property type="nucleotide sequence ID" value="NZ_AP022587.1"/>
</dbReference>
<dbReference type="EMBL" id="AP022587">
    <property type="protein sequence ID" value="BBY19991.1"/>
    <property type="molecule type" value="Genomic_DNA"/>
</dbReference>
<evidence type="ECO:0000256" key="2">
    <source>
        <dbReference type="ARBA" id="ARBA00004141"/>
    </source>
</evidence>
<name>A0A7I7Q1H8_9MYCO</name>
<dbReference type="InterPro" id="IPR002429">
    <property type="entry name" value="CcO_II-like_C"/>
</dbReference>